<sequence>MSSQRDNASCLESLETFLEHSIQPLILEGILSIREQAREISQQNNSEMDETDVTVQLLKDVKNWTQVLLDEEVRRILQKIPFLQKLLTALFVMKVKVLSVINMRKDTEEFPLTIPANATFLHHVYIQCANILIDNRSVLEEMNLVELSPLVKQGIQNACLACIEWSDLLSWGLDGVNVNDVVRNIMNDEEEKNENNTDEENAGEENSPSDDTSEAEFMNIANENKMNTGDDDDNQSINGDESNKNDDGESMFDFSDTNNENNNDSVSESVKNSADGSSVSQDDTSSLGDSASQVTPETTPSPALNQDERRVSSNMPSFF</sequence>
<feature type="region of interest" description="Disordered" evidence="1">
    <location>
        <begin position="188"/>
        <end position="319"/>
    </location>
</feature>
<feature type="compositionally biased region" description="Polar residues" evidence="1">
    <location>
        <begin position="274"/>
        <end position="304"/>
    </location>
</feature>
<organism evidence="2">
    <name type="scientific">viral metagenome</name>
    <dbReference type="NCBI Taxonomy" id="1070528"/>
    <lineage>
        <taxon>unclassified sequences</taxon>
        <taxon>metagenomes</taxon>
        <taxon>organismal metagenomes</taxon>
    </lineage>
</organism>
<accession>A0A6C0J340</accession>
<dbReference type="AlphaFoldDB" id="A0A6C0J340"/>
<dbReference type="InterPro" id="IPR043913">
    <property type="entry name" value="DUF5764"/>
</dbReference>
<evidence type="ECO:0000256" key="1">
    <source>
        <dbReference type="SAM" id="MobiDB-lite"/>
    </source>
</evidence>
<feature type="compositionally biased region" description="Low complexity" evidence="1">
    <location>
        <begin position="255"/>
        <end position="273"/>
    </location>
</feature>
<reference evidence="2" key="1">
    <citation type="journal article" date="2020" name="Nature">
        <title>Giant virus diversity and host interactions through global metagenomics.</title>
        <authorList>
            <person name="Schulz F."/>
            <person name="Roux S."/>
            <person name="Paez-Espino D."/>
            <person name="Jungbluth S."/>
            <person name="Walsh D.A."/>
            <person name="Denef V.J."/>
            <person name="McMahon K.D."/>
            <person name="Konstantinidis K.T."/>
            <person name="Eloe-Fadrosh E.A."/>
            <person name="Kyrpides N.C."/>
            <person name="Woyke T."/>
        </authorList>
    </citation>
    <scope>NUCLEOTIDE SEQUENCE</scope>
    <source>
        <strain evidence="2">GVMAG-M-3300025626-8</strain>
    </source>
</reference>
<evidence type="ECO:0000313" key="2">
    <source>
        <dbReference type="EMBL" id="QHT98073.1"/>
    </source>
</evidence>
<name>A0A6C0J340_9ZZZZ</name>
<proteinExistence type="predicted"/>
<protein>
    <submittedName>
        <fullName evidence="2">Uncharacterized protein</fullName>
    </submittedName>
</protein>
<dbReference type="EMBL" id="MN740287">
    <property type="protein sequence ID" value="QHT98073.1"/>
    <property type="molecule type" value="Genomic_DNA"/>
</dbReference>
<dbReference type="Pfam" id="PF19068">
    <property type="entry name" value="DUF5764"/>
    <property type="match status" value="1"/>
</dbReference>
<feature type="compositionally biased region" description="Acidic residues" evidence="1">
    <location>
        <begin position="188"/>
        <end position="214"/>
    </location>
</feature>